<name>A0ABY4QW66_9ACTN</name>
<evidence type="ECO:0000313" key="4">
    <source>
        <dbReference type="Proteomes" id="UP001056336"/>
    </source>
</evidence>
<dbReference type="InterPro" id="IPR001453">
    <property type="entry name" value="MoaB/Mog_dom"/>
</dbReference>
<comment type="similarity">
    <text evidence="1">Belongs to the CinA family.</text>
</comment>
<dbReference type="InterPro" id="IPR008135">
    <property type="entry name" value="Competence-induced_CinA"/>
</dbReference>
<dbReference type="NCBIfam" id="TIGR00200">
    <property type="entry name" value="cinA_nterm"/>
    <property type="match status" value="1"/>
</dbReference>
<dbReference type="CDD" id="cd00885">
    <property type="entry name" value="cinA"/>
    <property type="match status" value="1"/>
</dbReference>
<dbReference type="InterPro" id="IPR036425">
    <property type="entry name" value="MoaB/Mog-like_dom_sf"/>
</dbReference>
<dbReference type="PIRSF" id="PIRSF006728">
    <property type="entry name" value="CinA"/>
    <property type="match status" value="1"/>
</dbReference>
<accession>A0ABY4QW66</accession>
<evidence type="ECO:0000313" key="3">
    <source>
        <dbReference type="EMBL" id="UQX87568.1"/>
    </source>
</evidence>
<dbReference type="Pfam" id="PF00994">
    <property type="entry name" value="MoCF_biosynth"/>
    <property type="match status" value="1"/>
</dbReference>
<dbReference type="Gene3D" id="3.90.950.20">
    <property type="entry name" value="CinA-like"/>
    <property type="match status" value="1"/>
</dbReference>
<reference evidence="3" key="1">
    <citation type="journal article" date="2018" name="Int. J. Syst. Evol. Microbiol.">
        <title>Jatrophihabitans telluris sp. nov., isolated from sediment soil of lava forest wetlands and the emended description of the genus Jatrophihabitans.</title>
        <authorList>
            <person name="Lee K.C."/>
            <person name="Suh M.K."/>
            <person name="Eom M.K."/>
            <person name="Kim K.K."/>
            <person name="Kim J.S."/>
            <person name="Kim D.S."/>
            <person name="Ko S.H."/>
            <person name="Shin Y.K."/>
            <person name="Lee J.S."/>
        </authorList>
    </citation>
    <scope>NUCLEOTIDE SEQUENCE</scope>
    <source>
        <strain evidence="3">N237</strain>
    </source>
</reference>
<dbReference type="SMART" id="SM00852">
    <property type="entry name" value="MoCF_biosynth"/>
    <property type="match status" value="1"/>
</dbReference>
<dbReference type="InterPro" id="IPR036653">
    <property type="entry name" value="CinA-like_C"/>
</dbReference>
<protein>
    <recommendedName>
        <fullName evidence="1">CinA-like protein</fullName>
    </recommendedName>
</protein>
<dbReference type="SUPFAM" id="SSF142433">
    <property type="entry name" value="CinA-like"/>
    <property type="match status" value="1"/>
</dbReference>
<dbReference type="Proteomes" id="UP001056336">
    <property type="component" value="Chromosome"/>
</dbReference>
<organism evidence="3 4">
    <name type="scientific">Jatrophihabitans telluris</name>
    <dbReference type="NCBI Taxonomy" id="2038343"/>
    <lineage>
        <taxon>Bacteria</taxon>
        <taxon>Bacillati</taxon>
        <taxon>Actinomycetota</taxon>
        <taxon>Actinomycetes</taxon>
        <taxon>Jatrophihabitantales</taxon>
        <taxon>Jatrophihabitantaceae</taxon>
        <taxon>Jatrophihabitans</taxon>
    </lineage>
</organism>
<dbReference type="SUPFAM" id="SSF53218">
    <property type="entry name" value="Molybdenum cofactor biosynthesis proteins"/>
    <property type="match status" value="1"/>
</dbReference>
<dbReference type="Gene3D" id="3.40.980.10">
    <property type="entry name" value="MoaB/Mog-like domain"/>
    <property type="match status" value="1"/>
</dbReference>
<dbReference type="PANTHER" id="PTHR13939:SF0">
    <property type="entry name" value="NMN AMIDOHYDROLASE-LIKE PROTEIN YFAY"/>
    <property type="match status" value="1"/>
</dbReference>
<sequence length="429" mass="44694">MSARAGVVVTGTEVLTGRVTDRNGPWLAEQLRRHGVDIGQVVVVGDRPDDLAAALRFLQNAGVDLIITSGGLGPTADDLTAEVVAEVLARPLELDPALHARIGDIIERLNRARGRQTEPSAAAGTRKQAMVPQGAAVLEPVGTAPGLVVPAAAGVAGAPVVVLPGPPYELQAMWPAALAQPMVQQALAGREELRQHTLRLWGTSESELAGLMREQAEKLAGLEITTCLRDGELEVVSRFHPVAQQRYDDFAAMIVSTYGDAVFSVDGGTLEEIVGRLLTEQGLTIGTAESCTAGLLAARLADVPGSSSYLQGGVVSYANEVKHSLLDVPVGLLETVGAVSAEVAEAMARGVIARLGTDLGVGITGIAGPGGACPGKPVGLVELCVLGRGSRLARRVQLPGDRADVRRRSVAVALHLIWRLLTEAERSPS</sequence>
<dbReference type="InterPro" id="IPR050101">
    <property type="entry name" value="CinA"/>
</dbReference>
<dbReference type="PANTHER" id="PTHR13939">
    <property type="entry name" value="NICOTINAMIDE-NUCLEOTIDE AMIDOHYDROLASE PNCC"/>
    <property type="match status" value="1"/>
</dbReference>
<dbReference type="EMBL" id="CP097332">
    <property type="protein sequence ID" value="UQX87568.1"/>
    <property type="molecule type" value="Genomic_DNA"/>
</dbReference>
<reference evidence="3" key="2">
    <citation type="submission" date="2022-05" db="EMBL/GenBank/DDBJ databases">
        <authorList>
            <person name="Kim J.-S."/>
            <person name="Lee K."/>
            <person name="Suh M."/>
            <person name="Eom M."/>
            <person name="Kim J.-S."/>
            <person name="Kim D.-S."/>
            <person name="Ko S.-H."/>
            <person name="Shin Y."/>
            <person name="Lee J.-S."/>
        </authorList>
    </citation>
    <scope>NUCLEOTIDE SEQUENCE</scope>
    <source>
        <strain evidence="3">N237</strain>
    </source>
</reference>
<keyword evidence="4" id="KW-1185">Reference proteome</keyword>
<dbReference type="RefSeq" id="WP_249770215.1">
    <property type="nucleotide sequence ID" value="NZ_CP097332.1"/>
</dbReference>
<evidence type="ECO:0000259" key="2">
    <source>
        <dbReference type="SMART" id="SM00852"/>
    </source>
</evidence>
<dbReference type="HAMAP" id="MF_00226_B">
    <property type="entry name" value="CinA_B"/>
    <property type="match status" value="1"/>
</dbReference>
<feature type="domain" description="MoaB/Mog" evidence="2">
    <location>
        <begin position="6"/>
        <end position="185"/>
    </location>
</feature>
<dbReference type="InterPro" id="IPR008136">
    <property type="entry name" value="CinA_C"/>
</dbReference>
<dbReference type="NCBIfam" id="TIGR00199">
    <property type="entry name" value="PncC_domain"/>
    <property type="match status" value="1"/>
</dbReference>
<gene>
    <name evidence="3" type="ORF">M6D93_14840</name>
</gene>
<dbReference type="NCBIfam" id="NF001813">
    <property type="entry name" value="PRK00549.1"/>
    <property type="match status" value="1"/>
</dbReference>
<proteinExistence type="inferred from homology"/>
<dbReference type="Pfam" id="PF02464">
    <property type="entry name" value="CinA"/>
    <property type="match status" value="1"/>
</dbReference>
<evidence type="ECO:0000256" key="1">
    <source>
        <dbReference type="HAMAP-Rule" id="MF_00226"/>
    </source>
</evidence>